<evidence type="ECO:0000256" key="1">
    <source>
        <dbReference type="SAM" id="MobiDB-lite"/>
    </source>
</evidence>
<feature type="chain" id="PRO_5016029238" evidence="2">
    <location>
        <begin position="25"/>
        <end position="73"/>
    </location>
</feature>
<feature type="region of interest" description="Disordered" evidence="1">
    <location>
        <begin position="43"/>
        <end position="73"/>
    </location>
</feature>
<name>A0A2X3ER18_KLEPN</name>
<evidence type="ECO:0000313" key="3">
    <source>
        <dbReference type="EMBL" id="SQC45348.1"/>
    </source>
</evidence>
<proteinExistence type="predicted"/>
<dbReference type="AlphaFoldDB" id="A0A2X3ER18"/>
<organism evidence="3 4">
    <name type="scientific">Klebsiella pneumoniae</name>
    <dbReference type="NCBI Taxonomy" id="573"/>
    <lineage>
        <taxon>Bacteria</taxon>
        <taxon>Pseudomonadati</taxon>
        <taxon>Pseudomonadota</taxon>
        <taxon>Gammaproteobacteria</taxon>
        <taxon>Enterobacterales</taxon>
        <taxon>Enterobacteriaceae</taxon>
        <taxon>Klebsiella/Raoultella group</taxon>
        <taxon>Klebsiella</taxon>
        <taxon>Klebsiella pneumoniae complex</taxon>
    </lineage>
</organism>
<protein>
    <submittedName>
        <fullName evidence="3">Suppression of copper sensitivity: putative copper binding protein ScsA</fullName>
    </submittedName>
</protein>
<accession>A0A2X3ER18</accession>
<dbReference type="Proteomes" id="UP000251721">
    <property type="component" value="Unassembled WGS sequence"/>
</dbReference>
<dbReference type="EMBL" id="UAWQ01000018">
    <property type="protein sequence ID" value="SQC45348.1"/>
    <property type="molecule type" value="Genomic_DNA"/>
</dbReference>
<keyword evidence="2" id="KW-0732">Signal</keyword>
<reference evidence="3 4" key="1">
    <citation type="submission" date="2018-06" db="EMBL/GenBank/DDBJ databases">
        <authorList>
            <consortium name="Pathogen Informatics"/>
            <person name="Doyle S."/>
        </authorList>
    </citation>
    <scope>NUCLEOTIDE SEQUENCE [LARGE SCALE GENOMIC DNA]</scope>
    <source>
        <strain evidence="3 4">NCTC13465</strain>
    </source>
</reference>
<feature type="signal peptide" evidence="2">
    <location>
        <begin position="1"/>
        <end position="24"/>
    </location>
</feature>
<sequence>MIKRQRKAILFVLLACLVVLTCTAQRMAGMHALVMNLTADSPSLQQNQDQAEAPVTPCELSAKSADGRSADAV</sequence>
<evidence type="ECO:0000313" key="4">
    <source>
        <dbReference type="Proteomes" id="UP000251721"/>
    </source>
</evidence>
<gene>
    <name evidence="3" type="ORF">NCTC13465_03898</name>
</gene>
<evidence type="ECO:0000256" key="2">
    <source>
        <dbReference type="SAM" id="SignalP"/>
    </source>
</evidence>